<name>A0AAD7NWT8_9AGAR</name>
<evidence type="ECO:0000313" key="2">
    <source>
        <dbReference type="Proteomes" id="UP001215598"/>
    </source>
</evidence>
<keyword evidence="2" id="KW-1185">Reference proteome</keyword>
<dbReference type="EMBL" id="JARKIB010000006">
    <property type="protein sequence ID" value="KAJ7779058.1"/>
    <property type="molecule type" value="Genomic_DNA"/>
</dbReference>
<dbReference type="AlphaFoldDB" id="A0AAD7NWT8"/>
<proteinExistence type="predicted"/>
<organism evidence="1 2">
    <name type="scientific">Mycena metata</name>
    <dbReference type="NCBI Taxonomy" id="1033252"/>
    <lineage>
        <taxon>Eukaryota</taxon>
        <taxon>Fungi</taxon>
        <taxon>Dikarya</taxon>
        <taxon>Basidiomycota</taxon>
        <taxon>Agaricomycotina</taxon>
        <taxon>Agaricomycetes</taxon>
        <taxon>Agaricomycetidae</taxon>
        <taxon>Agaricales</taxon>
        <taxon>Marasmiineae</taxon>
        <taxon>Mycenaceae</taxon>
        <taxon>Mycena</taxon>
    </lineage>
</organism>
<sequence length="103" mass="11296">MLPSRAMQIAQGRSCAHPIRYPRFPRPQSSFPITVEANHAGCLHALPRAELTGAPTRGLNLRGPSTRLRADWFLRQLGAAIDSSAALSLLLIHAACLTIPRRY</sequence>
<reference evidence="1" key="1">
    <citation type="submission" date="2023-03" db="EMBL/GenBank/DDBJ databases">
        <title>Massive genome expansion in bonnet fungi (Mycena s.s.) driven by repeated elements and novel gene families across ecological guilds.</title>
        <authorList>
            <consortium name="Lawrence Berkeley National Laboratory"/>
            <person name="Harder C.B."/>
            <person name="Miyauchi S."/>
            <person name="Viragh M."/>
            <person name="Kuo A."/>
            <person name="Thoen E."/>
            <person name="Andreopoulos B."/>
            <person name="Lu D."/>
            <person name="Skrede I."/>
            <person name="Drula E."/>
            <person name="Henrissat B."/>
            <person name="Morin E."/>
            <person name="Kohler A."/>
            <person name="Barry K."/>
            <person name="LaButti K."/>
            <person name="Morin E."/>
            <person name="Salamov A."/>
            <person name="Lipzen A."/>
            <person name="Mereny Z."/>
            <person name="Hegedus B."/>
            <person name="Baldrian P."/>
            <person name="Stursova M."/>
            <person name="Weitz H."/>
            <person name="Taylor A."/>
            <person name="Grigoriev I.V."/>
            <person name="Nagy L.G."/>
            <person name="Martin F."/>
            <person name="Kauserud H."/>
        </authorList>
    </citation>
    <scope>NUCLEOTIDE SEQUENCE</scope>
    <source>
        <strain evidence="1">CBHHK182m</strain>
    </source>
</reference>
<dbReference type="Proteomes" id="UP001215598">
    <property type="component" value="Unassembled WGS sequence"/>
</dbReference>
<accession>A0AAD7NWT8</accession>
<gene>
    <name evidence="1" type="ORF">B0H16DRAFT_1711398</name>
</gene>
<protein>
    <submittedName>
        <fullName evidence="1">Uncharacterized protein</fullName>
    </submittedName>
</protein>
<comment type="caution">
    <text evidence="1">The sequence shown here is derived from an EMBL/GenBank/DDBJ whole genome shotgun (WGS) entry which is preliminary data.</text>
</comment>
<evidence type="ECO:0000313" key="1">
    <source>
        <dbReference type="EMBL" id="KAJ7779058.1"/>
    </source>
</evidence>